<keyword evidence="9" id="KW-0812">Transmembrane</keyword>
<dbReference type="PANTHER" id="PTHR32309">
    <property type="entry name" value="TYROSINE-PROTEIN KINASE"/>
    <property type="match status" value="1"/>
</dbReference>
<keyword evidence="6" id="KW-0067">ATP-binding</keyword>
<keyword evidence="7" id="KW-0829">Tyrosine-protein kinase</keyword>
<keyword evidence="4" id="KW-0547">Nucleotide-binding</keyword>
<proteinExistence type="inferred from homology"/>
<dbReference type="NCBIfam" id="TIGR01007">
    <property type="entry name" value="eps_fam"/>
    <property type="match status" value="1"/>
</dbReference>
<evidence type="ECO:0000256" key="5">
    <source>
        <dbReference type="ARBA" id="ARBA00022777"/>
    </source>
</evidence>
<dbReference type="EMBL" id="AP022577">
    <property type="protein sequence ID" value="BBX85809.1"/>
    <property type="molecule type" value="Genomic_DNA"/>
</dbReference>
<accession>A0ABM7IGG6</accession>
<dbReference type="SUPFAM" id="SSF52540">
    <property type="entry name" value="P-loop containing nucleoside triphosphate hydrolases"/>
    <property type="match status" value="1"/>
</dbReference>
<evidence type="ECO:0000256" key="4">
    <source>
        <dbReference type="ARBA" id="ARBA00022741"/>
    </source>
</evidence>
<dbReference type="Gene3D" id="3.40.50.300">
    <property type="entry name" value="P-loop containing nucleotide triphosphate hydrolases"/>
    <property type="match status" value="1"/>
</dbReference>
<feature type="transmembrane region" description="Helical" evidence="9">
    <location>
        <begin position="98"/>
        <end position="119"/>
    </location>
</feature>
<keyword evidence="9" id="KW-1133">Transmembrane helix</keyword>
<feature type="domain" description="AAA" evidence="10">
    <location>
        <begin position="185"/>
        <end position="314"/>
    </location>
</feature>
<name>A0ABM7IGG6_9MYCO</name>
<evidence type="ECO:0000256" key="8">
    <source>
        <dbReference type="ARBA" id="ARBA00051245"/>
    </source>
</evidence>
<evidence type="ECO:0000313" key="12">
    <source>
        <dbReference type="Proteomes" id="UP000465609"/>
    </source>
</evidence>
<keyword evidence="3" id="KW-0808">Transferase</keyword>
<dbReference type="Proteomes" id="UP000465609">
    <property type="component" value="Chromosome"/>
</dbReference>
<evidence type="ECO:0000256" key="7">
    <source>
        <dbReference type="ARBA" id="ARBA00023137"/>
    </source>
</evidence>
<reference evidence="11 12" key="1">
    <citation type="journal article" date="2019" name="Emerg. Microbes Infect.">
        <title>Comprehensive subspecies identification of 175 nontuberculous mycobacteria species based on 7547 genomic profiles.</title>
        <authorList>
            <person name="Matsumoto Y."/>
            <person name="Kinjo T."/>
            <person name="Motooka D."/>
            <person name="Nabeya D."/>
            <person name="Jung N."/>
            <person name="Uechi K."/>
            <person name="Horii T."/>
            <person name="Iida T."/>
            <person name="Fujita J."/>
            <person name="Nakamura S."/>
        </authorList>
    </citation>
    <scope>NUCLEOTIDE SEQUENCE [LARGE SCALE GENOMIC DNA]</scope>
    <source>
        <strain evidence="11 12">JCM 15296</strain>
    </source>
</reference>
<evidence type="ECO:0000256" key="6">
    <source>
        <dbReference type="ARBA" id="ARBA00022840"/>
    </source>
</evidence>
<dbReference type="InterPro" id="IPR027417">
    <property type="entry name" value="P-loop_NTPase"/>
</dbReference>
<keyword evidence="9" id="KW-0472">Membrane</keyword>
<evidence type="ECO:0000256" key="9">
    <source>
        <dbReference type="SAM" id="Phobius"/>
    </source>
</evidence>
<dbReference type="CDD" id="cd05387">
    <property type="entry name" value="BY-kinase"/>
    <property type="match status" value="1"/>
</dbReference>
<evidence type="ECO:0000256" key="1">
    <source>
        <dbReference type="ARBA" id="ARBA00007316"/>
    </source>
</evidence>
<keyword evidence="12" id="KW-1185">Reference proteome</keyword>
<evidence type="ECO:0000259" key="10">
    <source>
        <dbReference type="Pfam" id="PF13614"/>
    </source>
</evidence>
<evidence type="ECO:0000256" key="3">
    <source>
        <dbReference type="ARBA" id="ARBA00022679"/>
    </source>
</evidence>
<dbReference type="EC" id="2.7.10.2" evidence="2"/>
<dbReference type="InterPro" id="IPR050445">
    <property type="entry name" value="Bact_polysacc_biosynth/exp"/>
</dbReference>
<dbReference type="InterPro" id="IPR005702">
    <property type="entry name" value="Wzc-like_C"/>
</dbReference>
<evidence type="ECO:0000313" key="11">
    <source>
        <dbReference type="EMBL" id="BBX85809.1"/>
    </source>
</evidence>
<evidence type="ECO:0000256" key="2">
    <source>
        <dbReference type="ARBA" id="ARBA00011903"/>
    </source>
</evidence>
<organism evidence="11 12">
    <name type="scientific">Mycolicibacterium aubagnense</name>
    <dbReference type="NCBI Taxonomy" id="319707"/>
    <lineage>
        <taxon>Bacteria</taxon>
        <taxon>Bacillati</taxon>
        <taxon>Actinomycetota</taxon>
        <taxon>Actinomycetes</taxon>
        <taxon>Mycobacteriales</taxon>
        <taxon>Mycobacteriaceae</taxon>
        <taxon>Mycolicibacterium</taxon>
    </lineage>
</organism>
<gene>
    <name evidence="11" type="ORF">MAUB_36820</name>
</gene>
<comment type="catalytic activity">
    <reaction evidence="8">
        <text>L-tyrosyl-[protein] + ATP = O-phospho-L-tyrosyl-[protein] + ADP + H(+)</text>
        <dbReference type="Rhea" id="RHEA:10596"/>
        <dbReference type="Rhea" id="RHEA-COMP:10136"/>
        <dbReference type="Rhea" id="RHEA-COMP:20101"/>
        <dbReference type="ChEBI" id="CHEBI:15378"/>
        <dbReference type="ChEBI" id="CHEBI:30616"/>
        <dbReference type="ChEBI" id="CHEBI:46858"/>
        <dbReference type="ChEBI" id="CHEBI:61978"/>
        <dbReference type="ChEBI" id="CHEBI:456216"/>
        <dbReference type="EC" id="2.7.10.2"/>
    </reaction>
</comment>
<protein>
    <recommendedName>
        <fullName evidence="2">non-specific protein-tyrosine kinase</fullName>
        <ecNumber evidence="2">2.7.10.2</ecNumber>
    </recommendedName>
</protein>
<sequence>MLAQRTVDALHLDMSAQALRKEVTARSKAGTVLIDVDVLDPSPVRARDIANTLSSEFVAMVKQLETSGDGNLPDTRVVVEQPASVSSSPAIPNLFRNLALGLVAGVLLGIALAFGLDVVDSTVKKREDLESITGASVVGEIPVDKPRRTAPVISFASDNSRIAESFRKLRTNLSFLAVDNPPRVIVVTSSVPNEGKSTTAINLALALAETENNVVVVDGDMRRSMIQDYLKLDGSVGLSTVLSGAVPLSEALQQTRFSGLTVLAAGTTPPNPSELLASQAAKKLLAELRGQFDYVIVDSSPLLAVTDASLLAADADGALLLARYGKTRRDQLTHASEALASVGAAMLGTVFTMMPPRNHSSYAGSYYYYYGKSRRDTRTS</sequence>
<dbReference type="Pfam" id="PF13614">
    <property type="entry name" value="AAA_31"/>
    <property type="match status" value="1"/>
</dbReference>
<dbReference type="PANTHER" id="PTHR32309:SF13">
    <property type="entry name" value="FERRIC ENTEROBACTIN TRANSPORT PROTEIN FEPE"/>
    <property type="match status" value="1"/>
</dbReference>
<keyword evidence="5" id="KW-0418">Kinase</keyword>
<dbReference type="InterPro" id="IPR025669">
    <property type="entry name" value="AAA_dom"/>
</dbReference>
<comment type="similarity">
    <text evidence="1">Belongs to the CpsD/CapB family.</text>
</comment>